<reference evidence="3 4" key="1">
    <citation type="journal article" date="2016" name="Front. Microbiol.">
        <title>Genomic Resource of Rice Seed Associated Bacteria.</title>
        <authorList>
            <person name="Midha S."/>
            <person name="Bansal K."/>
            <person name="Sharma S."/>
            <person name="Kumar N."/>
            <person name="Patil P.P."/>
            <person name="Chaudhry V."/>
            <person name="Patil P.B."/>
        </authorList>
    </citation>
    <scope>NUCLEOTIDE SEQUENCE [LARGE SCALE GENOMIC DNA]</scope>
    <source>
        <strain evidence="3 4">NS331</strain>
    </source>
</reference>
<keyword evidence="1" id="KW-0472">Membrane</keyword>
<dbReference type="InterPro" id="IPR000326">
    <property type="entry name" value="PAP2/HPO"/>
</dbReference>
<evidence type="ECO:0000256" key="1">
    <source>
        <dbReference type="SAM" id="Phobius"/>
    </source>
</evidence>
<gene>
    <name evidence="3" type="ORF">NS331_01745</name>
</gene>
<keyword evidence="1" id="KW-0812">Transmembrane</keyword>
<dbReference type="SUPFAM" id="SSF48317">
    <property type="entry name" value="Acid phosphatase/Vanadium-dependent haloperoxidase"/>
    <property type="match status" value="1"/>
</dbReference>
<keyword evidence="1" id="KW-1133">Transmembrane helix</keyword>
<feature type="transmembrane region" description="Helical" evidence="1">
    <location>
        <begin position="90"/>
        <end position="111"/>
    </location>
</feature>
<dbReference type="OrthoDB" id="5801498at2"/>
<organism evidence="3 4">
    <name type="scientific">Pseudacidovorax intermedius</name>
    <dbReference type="NCBI Taxonomy" id="433924"/>
    <lineage>
        <taxon>Bacteria</taxon>
        <taxon>Pseudomonadati</taxon>
        <taxon>Pseudomonadota</taxon>
        <taxon>Betaproteobacteria</taxon>
        <taxon>Burkholderiales</taxon>
        <taxon>Comamonadaceae</taxon>
        <taxon>Pseudacidovorax</taxon>
    </lineage>
</organism>
<feature type="transmembrane region" description="Helical" evidence="1">
    <location>
        <begin position="136"/>
        <end position="156"/>
    </location>
</feature>
<protein>
    <submittedName>
        <fullName evidence="3">PA-phosphatase</fullName>
    </submittedName>
</protein>
<sequence length="236" mass="25719">MSNLPPWAQDLGTRMRERALLKIVGTTAWVWVFFIGYFHLLRHPAHPVTVMPLTWLDAWVPFSPVALVPYLSLWLYVGIAPGLIRGFMPLLVYGLWAAALCAAGLLIFYLWPTQIPPLPLNRADAPGFALLEGIDAAGNACPSMHVAISVFTAVWIEHLLQRAGAPALLRVLNLLWVVAIAWSTLATRQHVALDVLGGVLLGGAFAAAALRWRWREAGEVSSGPLPGEALPAQRLS</sequence>
<dbReference type="AlphaFoldDB" id="A0A147HBU2"/>
<dbReference type="InterPro" id="IPR036938">
    <property type="entry name" value="PAP2/HPO_sf"/>
</dbReference>
<feature type="transmembrane region" description="Helical" evidence="1">
    <location>
        <begin position="191"/>
        <end position="210"/>
    </location>
</feature>
<evidence type="ECO:0000313" key="3">
    <source>
        <dbReference type="EMBL" id="KTT27519.1"/>
    </source>
</evidence>
<dbReference type="Proteomes" id="UP000072741">
    <property type="component" value="Unassembled WGS sequence"/>
</dbReference>
<dbReference type="PATRIC" id="fig|433924.3.peg.538"/>
<feature type="transmembrane region" description="Helical" evidence="1">
    <location>
        <begin position="20"/>
        <end position="38"/>
    </location>
</feature>
<accession>A0A147HBU2</accession>
<name>A0A147HBU2_9BURK</name>
<dbReference type="Pfam" id="PF01569">
    <property type="entry name" value="PAP2"/>
    <property type="match status" value="1"/>
</dbReference>
<feature type="domain" description="Phosphatidic acid phosphatase type 2/haloperoxidase" evidence="2">
    <location>
        <begin position="138"/>
        <end position="215"/>
    </location>
</feature>
<comment type="caution">
    <text evidence="3">The sequence shown here is derived from an EMBL/GenBank/DDBJ whole genome shotgun (WGS) entry which is preliminary data.</text>
</comment>
<feature type="transmembrane region" description="Helical" evidence="1">
    <location>
        <begin position="168"/>
        <end position="185"/>
    </location>
</feature>
<dbReference type="EMBL" id="LDSL01000012">
    <property type="protein sequence ID" value="KTT27519.1"/>
    <property type="molecule type" value="Genomic_DNA"/>
</dbReference>
<feature type="transmembrane region" description="Helical" evidence="1">
    <location>
        <begin position="58"/>
        <end position="78"/>
    </location>
</feature>
<dbReference type="RefSeq" id="WP_082702191.1">
    <property type="nucleotide sequence ID" value="NZ_LDSL01000012.1"/>
</dbReference>
<keyword evidence="4" id="KW-1185">Reference proteome</keyword>
<proteinExistence type="predicted"/>
<evidence type="ECO:0000313" key="4">
    <source>
        <dbReference type="Proteomes" id="UP000072741"/>
    </source>
</evidence>
<evidence type="ECO:0000259" key="2">
    <source>
        <dbReference type="Pfam" id="PF01569"/>
    </source>
</evidence>
<dbReference type="Gene3D" id="1.20.144.10">
    <property type="entry name" value="Phosphatidic acid phosphatase type 2/haloperoxidase"/>
    <property type="match status" value="1"/>
</dbReference>